<evidence type="ECO:0000256" key="3">
    <source>
        <dbReference type="ARBA" id="ARBA00023082"/>
    </source>
</evidence>
<keyword evidence="2" id="KW-0805">Transcription regulation</keyword>
<dbReference type="EMBL" id="WUEK01000009">
    <property type="protein sequence ID" value="MXG90803.1"/>
    <property type="molecule type" value="Genomic_DNA"/>
</dbReference>
<evidence type="ECO:0000256" key="4">
    <source>
        <dbReference type="ARBA" id="ARBA00023125"/>
    </source>
</evidence>
<comment type="similarity">
    <text evidence="1">Belongs to the sigma-70 factor family. ECF subfamily.</text>
</comment>
<dbReference type="Gene3D" id="1.10.1740.10">
    <property type="match status" value="1"/>
</dbReference>
<accession>A0A6L7ETZ0</accession>
<keyword evidence="3" id="KW-0731">Sigma factor</keyword>
<comment type="caution">
    <text evidence="7">The sequence shown here is derived from an EMBL/GenBank/DDBJ whole genome shotgun (WGS) entry which is preliminary data.</text>
</comment>
<dbReference type="InterPro" id="IPR013324">
    <property type="entry name" value="RNA_pol_sigma_r3/r4-like"/>
</dbReference>
<evidence type="ECO:0000256" key="5">
    <source>
        <dbReference type="ARBA" id="ARBA00023163"/>
    </source>
</evidence>
<dbReference type="InterPro" id="IPR039425">
    <property type="entry name" value="RNA_pol_sigma-70-like"/>
</dbReference>
<dbReference type="InterPro" id="IPR007627">
    <property type="entry name" value="RNA_pol_sigma70_r2"/>
</dbReference>
<dbReference type="NCBIfam" id="TIGR02937">
    <property type="entry name" value="sigma70-ECF"/>
    <property type="match status" value="1"/>
</dbReference>
<dbReference type="RefSeq" id="WP_160878744.1">
    <property type="nucleotide sequence ID" value="NZ_WUEK01000009.1"/>
</dbReference>
<protein>
    <submittedName>
        <fullName evidence="7">SigE family RNA polymerase sigma factor</fullName>
    </submittedName>
</protein>
<dbReference type="Gene3D" id="1.10.10.10">
    <property type="entry name" value="Winged helix-like DNA-binding domain superfamily/Winged helix DNA-binding domain"/>
    <property type="match status" value="1"/>
</dbReference>
<proteinExistence type="inferred from homology"/>
<dbReference type="GO" id="GO:0003677">
    <property type="term" value="F:DNA binding"/>
    <property type="evidence" value="ECO:0007669"/>
    <property type="project" value="UniProtKB-KW"/>
</dbReference>
<dbReference type="Pfam" id="PF04542">
    <property type="entry name" value="Sigma70_r2"/>
    <property type="match status" value="1"/>
</dbReference>
<dbReference type="InterPro" id="IPR000792">
    <property type="entry name" value="Tscrpt_reg_LuxR_C"/>
</dbReference>
<keyword evidence="8" id="KW-1185">Reference proteome</keyword>
<dbReference type="NCBIfam" id="TIGR02983">
    <property type="entry name" value="SigE-fam_strep"/>
    <property type="match status" value="1"/>
</dbReference>
<gene>
    <name evidence="7" type="ORF">GRQ65_14735</name>
</gene>
<dbReference type="SMART" id="SM00421">
    <property type="entry name" value="HTH_LUXR"/>
    <property type="match status" value="1"/>
</dbReference>
<sequence>MGDAPAGDGVDDGFDEFAAAAWPRLHRAEVLLCGDHHLAEDLVQTALARTFARWRKVRREDALAYARRTLVNLNIDRHRRRLGTVEVGDDALQTHPERTDERAEQRDEVVRLLRTLTDRERRVVVLRHYLDLSEAEAARELGVAPGTVKSALSRALAKLRVAAQAGAVEEVVER</sequence>
<evidence type="ECO:0000313" key="8">
    <source>
        <dbReference type="Proteomes" id="UP000473325"/>
    </source>
</evidence>
<dbReference type="AlphaFoldDB" id="A0A6L7ETZ0"/>
<evidence type="ECO:0000256" key="1">
    <source>
        <dbReference type="ARBA" id="ARBA00010641"/>
    </source>
</evidence>
<dbReference type="InterPro" id="IPR013325">
    <property type="entry name" value="RNA_pol_sigma_r2"/>
</dbReference>
<dbReference type="Proteomes" id="UP000473325">
    <property type="component" value="Unassembled WGS sequence"/>
</dbReference>
<keyword evidence="4" id="KW-0238">DNA-binding</keyword>
<evidence type="ECO:0000313" key="7">
    <source>
        <dbReference type="EMBL" id="MXG90803.1"/>
    </source>
</evidence>
<dbReference type="Pfam" id="PF08281">
    <property type="entry name" value="Sigma70_r4_2"/>
    <property type="match status" value="1"/>
</dbReference>
<organism evidence="7 8">
    <name type="scientific">Nocardioides flavescens</name>
    <dbReference type="NCBI Taxonomy" id="2691959"/>
    <lineage>
        <taxon>Bacteria</taxon>
        <taxon>Bacillati</taxon>
        <taxon>Actinomycetota</taxon>
        <taxon>Actinomycetes</taxon>
        <taxon>Propionibacteriales</taxon>
        <taxon>Nocardioidaceae</taxon>
        <taxon>Nocardioides</taxon>
    </lineage>
</organism>
<dbReference type="SUPFAM" id="SSF88659">
    <property type="entry name" value="Sigma3 and sigma4 domains of RNA polymerase sigma factors"/>
    <property type="match status" value="1"/>
</dbReference>
<dbReference type="InterPro" id="IPR036388">
    <property type="entry name" value="WH-like_DNA-bd_sf"/>
</dbReference>
<evidence type="ECO:0000256" key="2">
    <source>
        <dbReference type="ARBA" id="ARBA00023015"/>
    </source>
</evidence>
<name>A0A6L7ETZ0_9ACTN</name>
<dbReference type="InterPro" id="IPR014325">
    <property type="entry name" value="RNA_pol_sigma-E_actinobac"/>
</dbReference>
<dbReference type="GO" id="GO:0006352">
    <property type="term" value="P:DNA-templated transcription initiation"/>
    <property type="evidence" value="ECO:0007669"/>
    <property type="project" value="InterPro"/>
</dbReference>
<dbReference type="CDD" id="cd06171">
    <property type="entry name" value="Sigma70_r4"/>
    <property type="match status" value="1"/>
</dbReference>
<dbReference type="PANTHER" id="PTHR43133:SF50">
    <property type="entry name" value="ECF RNA POLYMERASE SIGMA FACTOR SIGM"/>
    <property type="match status" value="1"/>
</dbReference>
<feature type="domain" description="HTH luxR-type" evidence="6">
    <location>
        <begin position="113"/>
        <end position="171"/>
    </location>
</feature>
<keyword evidence="5" id="KW-0804">Transcription</keyword>
<dbReference type="PANTHER" id="PTHR43133">
    <property type="entry name" value="RNA POLYMERASE ECF-TYPE SIGMA FACTO"/>
    <property type="match status" value="1"/>
</dbReference>
<evidence type="ECO:0000259" key="6">
    <source>
        <dbReference type="SMART" id="SM00421"/>
    </source>
</evidence>
<dbReference type="GO" id="GO:0016987">
    <property type="term" value="F:sigma factor activity"/>
    <property type="evidence" value="ECO:0007669"/>
    <property type="project" value="UniProtKB-KW"/>
</dbReference>
<dbReference type="InterPro" id="IPR014284">
    <property type="entry name" value="RNA_pol_sigma-70_dom"/>
</dbReference>
<reference evidence="7 8" key="1">
    <citation type="submission" date="2019-12" db="EMBL/GenBank/DDBJ databases">
        <authorList>
            <person name="Kun Z."/>
        </authorList>
    </citation>
    <scope>NUCLEOTIDE SEQUENCE [LARGE SCALE GENOMIC DNA]</scope>
    <source>
        <strain evidence="7 8">YIM 123512</strain>
    </source>
</reference>
<dbReference type="SUPFAM" id="SSF88946">
    <property type="entry name" value="Sigma2 domain of RNA polymerase sigma factors"/>
    <property type="match status" value="1"/>
</dbReference>
<dbReference type="InterPro" id="IPR013249">
    <property type="entry name" value="RNA_pol_sigma70_r4_t2"/>
</dbReference>